<dbReference type="Proteomes" id="UP000728968">
    <property type="component" value="Unassembled WGS sequence"/>
</dbReference>
<dbReference type="Pfam" id="PF05119">
    <property type="entry name" value="Terminase_4"/>
    <property type="match status" value="1"/>
</dbReference>
<evidence type="ECO:0000313" key="2">
    <source>
        <dbReference type="Proteomes" id="UP000728968"/>
    </source>
</evidence>
<proteinExistence type="predicted"/>
<sequence length="149" mass="17155">MGARKPLELQTKHLTKAEKEKKKIEESIIFDKDALKNKPDWLVDEVAREEWDRLVNEFSKNTLICNLDYNNLGAYCNAFAKWIKASQKVGLKIVVGKQSNPYVNLELKYSEEMRKYATLLGMTAEGKLKLKGIKTESKEKEVINEFGDI</sequence>
<dbReference type="RefSeq" id="WP_204716195.1">
    <property type="nucleotide sequence ID" value="NZ_JACJLT010000049.1"/>
</dbReference>
<dbReference type="InterPro" id="IPR006448">
    <property type="entry name" value="Phage_term_ssu_P27"/>
</dbReference>
<accession>A0ABS2G3R3</accession>
<reference evidence="1 2" key="1">
    <citation type="journal article" date="2021" name="Sci. Rep.">
        <title>The distribution of antibiotic resistance genes in chicken gut microbiota commensals.</title>
        <authorList>
            <person name="Juricova H."/>
            <person name="Matiasovicova J."/>
            <person name="Kubasova T."/>
            <person name="Cejkova D."/>
            <person name="Rychlik I."/>
        </authorList>
    </citation>
    <scope>NUCLEOTIDE SEQUENCE [LARGE SCALE GENOMIC DNA]</scope>
    <source>
        <strain evidence="1 2">An425</strain>
    </source>
</reference>
<dbReference type="EMBL" id="JACJLT010000049">
    <property type="protein sequence ID" value="MBM6875314.1"/>
    <property type="molecule type" value="Genomic_DNA"/>
</dbReference>
<protein>
    <submittedName>
        <fullName evidence="1">P27 family phage terminase small subunit</fullName>
    </submittedName>
</protein>
<comment type="caution">
    <text evidence="1">The sequence shown here is derived from an EMBL/GenBank/DDBJ whole genome shotgun (WGS) entry which is preliminary data.</text>
</comment>
<evidence type="ECO:0000313" key="1">
    <source>
        <dbReference type="EMBL" id="MBM6875314.1"/>
    </source>
</evidence>
<keyword evidence="2" id="KW-1185">Reference proteome</keyword>
<name>A0ABS2G3R3_FUSMR</name>
<gene>
    <name evidence="1" type="ORF">H6A04_06565</name>
</gene>
<organism evidence="1 2">
    <name type="scientific">Fusobacterium mortiferum</name>
    <dbReference type="NCBI Taxonomy" id="850"/>
    <lineage>
        <taxon>Bacteria</taxon>
        <taxon>Fusobacteriati</taxon>
        <taxon>Fusobacteriota</taxon>
        <taxon>Fusobacteriia</taxon>
        <taxon>Fusobacteriales</taxon>
        <taxon>Fusobacteriaceae</taxon>
        <taxon>Fusobacterium</taxon>
    </lineage>
</organism>